<organism evidence="2">
    <name type="scientific">Lethocerus distinctifemur</name>
    <dbReference type="NCBI Taxonomy" id="280095"/>
    <lineage>
        <taxon>Eukaryota</taxon>
        <taxon>Metazoa</taxon>
        <taxon>Ecdysozoa</taxon>
        <taxon>Arthropoda</taxon>
        <taxon>Hexapoda</taxon>
        <taxon>Insecta</taxon>
        <taxon>Pterygota</taxon>
        <taxon>Neoptera</taxon>
        <taxon>Paraneoptera</taxon>
        <taxon>Hemiptera</taxon>
        <taxon>Heteroptera</taxon>
        <taxon>Panheteroptera</taxon>
        <taxon>Nepomorpha</taxon>
        <taxon>Belostomatidae</taxon>
        <taxon>Lethocerinae</taxon>
        <taxon>Lethocerus</taxon>
    </lineage>
</organism>
<evidence type="ECO:0000313" key="2">
    <source>
        <dbReference type="EMBL" id="ATU82436.1"/>
    </source>
</evidence>
<sequence>MKVIALLFLFAACSNAQVMDKMARDDIIIAYPANMMAARKVVIESDEVMDRVGRNGFIINYPKSMWARAKRSPGAFFFKKSDDLDVVSYPASMLDHGDVPNQKRSVDAVPKIPVAVPVAYPPSVWHDIPGNADTRKKRSPIGGRFRDYEGFIAKLKPSAMEDF</sequence>
<feature type="signal peptide" evidence="1">
    <location>
        <begin position="1"/>
        <end position="16"/>
    </location>
</feature>
<keyword evidence="1" id="KW-0732">Signal</keyword>
<proteinExistence type="evidence at transcript level"/>
<dbReference type="AlphaFoldDB" id="A0A2K8JNG8"/>
<feature type="chain" id="PRO_5014810597" evidence="1">
    <location>
        <begin position="17"/>
        <end position="163"/>
    </location>
</feature>
<evidence type="ECO:0000256" key="1">
    <source>
        <dbReference type="SAM" id="SignalP"/>
    </source>
</evidence>
<dbReference type="EMBL" id="MF683295">
    <property type="protein sequence ID" value="ATU82436.1"/>
    <property type="molecule type" value="mRNA"/>
</dbReference>
<protein>
    <submittedName>
        <fullName evidence="2">Venom protein family 25 protein 1</fullName>
    </submittedName>
</protein>
<name>A0A2K8JNG8_9HEMI</name>
<accession>A0A2K8JNG8</accession>
<reference evidence="2" key="1">
    <citation type="journal article" date="2018" name="Cell. Mol. Life Sci.">
        <title>Giant fish-killing water bug reveals ancient and dynamic venom evolution in Heteroptera.</title>
        <authorList>
            <person name="Walker A.A."/>
            <person name="Hernandez-Vargas M.J."/>
            <person name="Corzo G."/>
            <person name="Fry B.G."/>
            <person name="King G.F."/>
        </authorList>
    </citation>
    <scope>NUCLEOTIDE SEQUENCE</scope>
</reference>